<feature type="region of interest" description="Disordered" evidence="12">
    <location>
        <begin position="231"/>
        <end position="272"/>
    </location>
</feature>
<reference evidence="15 16" key="2">
    <citation type="submission" date="2023-11" db="UniProtKB">
        <authorList>
            <consortium name="WormBaseParasite"/>
        </authorList>
    </citation>
    <scope>IDENTIFICATION</scope>
</reference>
<evidence type="ECO:0000256" key="5">
    <source>
        <dbReference type="ARBA" id="ARBA00022771"/>
    </source>
</evidence>
<dbReference type="PANTHER" id="PTHR45718">
    <property type="entry name" value="TRANSCRIPTIONAL ACTIVATOR CUBITUS INTERRUPTUS"/>
    <property type="match status" value="1"/>
</dbReference>
<feature type="region of interest" description="Disordered" evidence="12">
    <location>
        <begin position="1008"/>
        <end position="1051"/>
    </location>
</feature>
<feature type="region of interest" description="Disordered" evidence="12">
    <location>
        <begin position="503"/>
        <end position="539"/>
    </location>
</feature>
<keyword evidence="4" id="KW-0677">Repeat</keyword>
<feature type="region of interest" description="Disordered" evidence="12">
    <location>
        <begin position="1101"/>
        <end position="1149"/>
    </location>
</feature>
<feature type="compositionally biased region" description="Low complexity" evidence="12">
    <location>
        <begin position="1858"/>
        <end position="1871"/>
    </location>
</feature>
<keyword evidence="3" id="KW-0479">Metal-binding</keyword>
<dbReference type="InterPro" id="IPR043359">
    <property type="entry name" value="GLI-like"/>
</dbReference>
<feature type="compositionally biased region" description="Low complexity" evidence="12">
    <location>
        <begin position="2030"/>
        <end position="2059"/>
    </location>
</feature>
<evidence type="ECO:0000256" key="7">
    <source>
        <dbReference type="ARBA" id="ARBA00023015"/>
    </source>
</evidence>
<dbReference type="GO" id="GO:0000981">
    <property type="term" value="F:DNA-binding transcription factor activity, RNA polymerase II-specific"/>
    <property type="evidence" value="ECO:0007669"/>
    <property type="project" value="TreeGrafter"/>
</dbReference>
<feature type="region of interest" description="Disordered" evidence="12">
    <location>
        <begin position="2029"/>
        <end position="2059"/>
    </location>
</feature>
<evidence type="ECO:0000256" key="9">
    <source>
        <dbReference type="ARBA" id="ARBA00023163"/>
    </source>
</evidence>
<dbReference type="GO" id="GO:0005634">
    <property type="term" value="C:nucleus"/>
    <property type="evidence" value="ECO:0007669"/>
    <property type="project" value="UniProtKB-SubCell"/>
</dbReference>
<dbReference type="SMART" id="SM00355">
    <property type="entry name" value="ZnF_C2H2"/>
    <property type="match status" value="5"/>
</dbReference>
<feature type="compositionally biased region" description="Low complexity" evidence="12">
    <location>
        <begin position="231"/>
        <end position="246"/>
    </location>
</feature>
<keyword evidence="9" id="KW-0804">Transcription</keyword>
<feature type="compositionally biased region" description="Low complexity" evidence="12">
    <location>
        <begin position="847"/>
        <end position="858"/>
    </location>
</feature>
<feature type="compositionally biased region" description="Low complexity" evidence="12">
    <location>
        <begin position="1008"/>
        <end position="1022"/>
    </location>
</feature>
<keyword evidence="8" id="KW-0238">DNA-binding</keyword>
<evidence type="ECO:0000256" key="10">
    <source>
        <dbReference type="ARBA" id="ARBA00023242"/>
    </source>
</evidence>
<feature type="compositionally biased region" description="Low complexity" evidence="12">
    <location>
        <begin position="391"/>
        <end position="405"/>
    </location>
</feature>
<evidence type="ECO:0000313" key="15">
    <source>
        <dbReference type="WBParaSite" id="TREG1_91630.1"/>
    </source>
</evidence>
<feature type="compositionally biased region" description="Basic and acidic residues" evidence="12">
    <location>
        <begin position="103"/>
        <end position="113"/>
    </location>
</feature>
<dbReference type="GO" id="GO:0000978">
    <property type="term" value="F:RNA polymerase II cis-regulatory region sequence-specific DNA binding"/>
    <property type="evidence" value="ECO:0007669"/>
    <property type="project" value="TreeGrafter"/>
</dbReference>
<name>A0AA85KBV7_TRIRE</name>
<sequence length="2656" mass="293833">MTGSDSSMCDLDIKSSSLTSHHQDNQQNQLFHIPSANTINTTASDVIHKTDYTHKVTENDDDDGGDNIMKDQSSRQNCIDDDLDENLIDDGDADIVDIEEKEEEKNRSLKHESPQASLPITTNVPSCFQSTRGNTVPFLPISATHDGRYEWPPSSSSTTTTTRNLNLPANIFSTQTTSAMNSHQFIQGNNTNNNNMNDMHDETRNQMMRINSSNNNNICDFKSMLPTINNVNNNHNHNSSSNNNNSMDETNGTNHRNASLFPNEKPMDTDQQKSNKIECSSSSEANIVAAAAALNAVRRWFTSNTSSLSNNDNLLKPVWNEGTRSMGTDKNPMNLMCQPNILSNTPFNTLLLPPSTVHVTVPSLQNASPVHQLPSSTLSSMPSHHHHHHQQQQQQQQPNQQLQYPHHPHYTPFLHRGHHSSGYIPNYSAPILRGGKKRSHSQSSVNELFDISSLTRSSQGSLYIMQSIRGSHSMGQSGEGSYGHLSAASLGASPAASCDIRRTLSSSNGNSAHTAPPTSFSDRSPFWSPNSPHSIGSGNGAIGFDNYQINSHKSLPLPHVLQSYHQQNSGRTSTSGGSNRSTGSSLNRAPFGHLAVLSSSNTLNKQLQQQQSLDSSALFNCSMDPMKSLSSNPSHLMTPSCRALTLSNSGSNNNNNATANNNNNVLQSAMAFAAVAAAAAVGSSTSPFMNITERENTSSSMDKFISENNFQRECLSNDNNNNNNLPQTQSSGCELSCTPVTLPSNGNNPVGVYGSVNSMCNNLISSCFTKPSISLANATTNTNNNNNILSNSTCSGNYGNISPNKLMSYDDVYMDVVNKESNQHSAVRKHSFTSSPPLPPAPPPLHLTPLSHPLLPSSYQSSTALSNQTNHISLSNTNKMNTTHANSNSNNNNVNIPSPFMYPLHWPFESASTPEWPYKWLNNNTNNVKSSSKSNETTTNTRKNGRLKTNQMDLCSTLSRTDMSKLTQNENNTSNHHNYLMSDTNNLQCPTLTKDLLKQHCSVNNNLGNSNNNNNPNIGNNIFPQYHQQSMGRRLSDHSSNHMRSVKSSNRGCRTTTTITTVGAATASSSSSIATPTLFKQETIGHSTKWQSQDVVVMNRRNSTRDSSSHNDNNNNNGGGGHCSVDEPEGDEDEELDDDGRVPQEGDPDFVETTCRWGDCTLQFDDQDELVKHLSNEHIAGNKKSFICLWRECVRGTRPFKAQYMLVVHMRRHTGEKPHKCIFEGCTKRYSRLENLKTHLRSHTGEKPYQCEIPGCNKAFSNASDRAKHQNRTHSNEKPYTCKVDGCSKRYTDPSSLRKHVKTVHGAEVYANKKHKGESWSDRPCGGSNFGSGHFFGSGNDNSSQEKRSNGSMPGTRGRFAPRGMHDNNNNNNSGFHRGGYANREQRPSSSNTRDACLACLNSPIRTESINPVDINTEHTLVDYQNSEFPRFSRRFSTHFSGRNTPHMNWNLSEFSYQNANSNVLMMTSPPVAYNNQSDHYFTNLKCEHSIYPNYMDFTRNIIDSEGNANLIPSWISSSTAAAKPRDNLYFQSTDSDGVAGVGSDGHKIATVHSNTNNLSLTPNSLPITPQPDKSLEDSYQLINSKQKIVFPTTIINEDYSMCTPSSSTAPLAATITTTTPTTTSTTTRQTDYNQPIELCSYGSSDRSLKASTVKSESTSNWKYSTSFHEMSKCQQYENSSTAYFNEDGIKRQTTVNLPISSEYHSNSHLKLKSNDDQMLLHLNKPAIDNEHLNEMSTATNCFDLPKKWKIEDTMMPLKNNNNKIIHDNHRKQFNELLEESSLEVNKIKQISNSDNNHTTNNSSTVVNSIYDENIIGQNSQNCEMDCSTPLGVIHENCLMTELWDSESATASSGIGSGVTTNTGSDNNNSNDHIRHNPRKPIHSHKSNSNQNNRHNNDNSVNNASNPNTHDQIPKTPHRNHNPRSNSSSSGLYESSFNTDIHNTNDTISNAVPSQTYISPYSLQNSNGLTHSICNCLQGQQQQQSLGNHQQQNHRQEDNLHQTICHEQIITDPALIDMHTPSQLDLEQLSSTSSQVSSGVGSMSSSNAGSGYNNGTNTNIDKGKTNMENSGNFTNNNNYNGNNNNINNNLLHMSTLPRPVHQSGDYNEDNVTKMWRKYHKPYHDYQSEYNQCTKLYSEEFSSSVSRSTVNNAQYSTSTSQSTSSSSIHPYSLPQSHSQNNLNSITPNSLYNRQMDLCFPLNAISSSAYSSFTSNRPHSVELFSHVNSDLRGRRRERGDATDDHREYTQNFHRNDDVITESNNSCSSNMIIQRVSATTDRCHLNEAWFGNTTSNNNNNNDNNKSNNNNNNSYWSNPYYTDLAYMSTPDTGPTWLDKSMTTPVASSTSSCIPTGFADYNKQTSCYPLTSNSIPVNHNQTSLTSTSIEASSSTSTISSGKLRSSLPFWSENSHLQDSNLYNIHNPYVQCSQTIATPNATSMNNINNNNNNNISTSGIISSQRNRNTDVNYSYPTFQHNSSSESENLSNHHNSLLLPLSTESIAPTSSAQNTPYSSNHLTMNEVSQRCSEQMNNINPLNIPPHQLTGNYQNSFDQQVQNIPSVVNSSIHTYINSFHSSNLLYSPFLQSVFDEQTTPISSSTQPQPPPSSSSSSSVFPSPTTNHLGQYDQFFVNANPISNNLVVCSMSSMDTDCIPFHSCN</sequence>
<feature type="region of interest" description="Disordered" evidence="12">
    <location>
        <begin position="367"/>
        <end position="419"/>
    </location>
</feature>
<evidence type="ECO:0000256" key="2">
    <source>
        <dbReference type="ARBA" id="ARBA00010831"/>
    </source>
</evidence>
<keyword evidence="14" id="KW-1185">Reference proteome</keyword>
<feature type="compositionally biased region" description="Low complexity" evidence="12">
    <location>
        <begin position="568"/>
        <end position="588"/>
    </location>
</feature>
<feature type="domain" description="C2H2-type" evidence="13">
    <location>
        <begin position="1249"/>
        <end position="1279"/>
    </location>
</feature>
<feature type="compositionally biased region" description="Low complexity" evidence="12">
    <location>
        <begin position="372"/>
        <end position="382"/>
    </location>
</feature>
<feature type="compositionally biased region" description="Pro residues" evidence="12">
    <location>
        <begin position="836"/>
        <end position="846"/>
    </location>
</feature>
<proteinExistence type="inferred from homology"/>
<dbReference type="FunFam" id="3.30.160.60:FF:000031">
    <property type="entry name" value="GLI family zinc finger 3"/>
    <property type="match status" value="1"/>
</dbReference>
<feature type="domain" description="C2H2-type" evidence="13">
    <location>
        <begin position="1280"/>
        <end position="1310"/>
    </location>
</feature>
<evidence type="ECO:0000256" key="3">
    <source>
        <dbReference type="ARBA" id="ARBA00022723"/>
    </source>
</evidence>
<evidence type="ECO:0000313" key="16">
    <source>
        <dbReference type="WBParaSite" id="TREG1_91630.2"/>
    </source>
</evidence>
<evidence type="ECO:0000256" key="12">
    <source>
        <dbReference type="SAM" id="MobiDB-lite"/>
    </source>
</evidence>
<feature type="region of interest" description="Disordered" evidence="12">
    <location>
        <begin position="1850"/>
        <end position="1939"/>
    </location>
</feature>
<feature type="domain" description="C2H2-type" evidence="13">
    <location>
        <begin position="1191"/>
        <end position="1218"/>
    </location>
</feature>
<feature type="compositionally biased region" description="Low complexity" evidence="12">
    <location>
        <begin position="2605"/>
        <end position="2614"/>
    </location>
</feature>
<feature type="compositionally biased region" description="Low complexity" evidence="12">
    <location>
        <begin position="2289"/>
        <end position="2310"/>
    </location>
</feature>
<reference evidence="14" key="1">
    <citation type="submission" date="2022-06" db="EMBL/GenBank/DDBJ databases">
        <authorList>
            <person name="Berger JAMES D."/>
            <person name="Berger JAMES D."/>
        </authorList>
    </citation>
    <scope>NUCLEOTIDE SEQUENCE [LARGE SCALE GENOMIC DNA]</scope>
</reference>
<keyword evidence="6" id="KW-0862">Zinc</keyword>
<feature type="region of interest" description="Disordered" evidence="12">
    <location>
        <begin position="564"/>
        <end position="588"/>
    </location>
</feature>
<organism evidence="14 15">
    <name type="scientific">Trichobilharzia regenti</name>
    <name type="common">Nasal bird schistosome</name>
    <dbReference type="NCBI Taxonomy" id="157069"/>
    <lineage>
        <taxon>Eukaryota</taxon>
        <taxon>Metazoa</taxon>
        <taxon>Spiralia</taxon>
        <taxon>Lophotrochozoa</taxon>
        <taxon>Platyhelminthes</taxon>
        <taxon>Trematoda</taxon>
        <taxon>Digenea</taxon>
        <taxon>Strigeidida</taxon>
        <taxon>Schistosomatoidea</taxon>
        <taxon>Schistosomatidae</taxon>
        <taxon>Trichobilharzia</taxon>
    </lineage>
</organism>
<evidence type="ECO:0000259" key="13">
    <source>
        <dbReference type="PROSITE" id="PS50157"/>
    </source>
</evidence>
<feature type="compositionally biased region" description="Basic residues" evidence="12">
    <location>
        <begin position="1876"/>
        <end position="1886"/>
    </location>
</feature>
<dbReference type="Gene3D" id="3.30.160.60">
    <property type="entry name" value="Classic Zinc Finger"/>
    <property type="match status" value="5"/>
</dbReference>
<feature type="domain" description="C2H2-type" evidence="13">
    <location>
        <begin position="1219"/>
        <end position="1248"/>
    </location>
</feature>
<feature type="compositionally biased region" description="Low complexity" evidence="12">
    <location>
        <begin position="1887"/>
        <end position="1910"/>
    </location>
</feature>
<dbReference type="PROSITE" id="PS00028">
    <property type="entry name" value="ZINC_FINGER_C2H2_1"/>
    <property type="match status" value="4"/>
</dbReference>
<keyword evidence="5 11" id="KW-0863">Zinc-finger</keyword>
<feature type="region of interest" description="Disordered" evidence="12">
    <location>
        <begin position="2155"/>
        <end position="2179"/>
    </location>
</feature>
<dbReference type="SUPFAM" id="SSF57667">
    <property type="entry name" value="beta-beta-alpha zinc fingers"/>
    <property type="match status" value="3"/>
</dbReference>
<feature type="compositionally biased region" description="Polar residues" evidence="12">
    <location>
        <begin position="247"/>
        <end position="257"/>
    </location>
</feature>
<feature type="region of interest" description="Disordered" evidence="12">
    <location>
        <begin position="1331"/>
        <end position="1392"/>
    </location>
</feature>
<evidence type="ECO:0000256" key="6">
    <source>
        <dbReference type="ARBA" id="ARBA00022833"/>
    </source>
</evidence>
<feature type="compositionally biased region" description="Acidic residues" evidence="12">
    <location>
        <begin position="1126"/>
        <end position="1138"/>
    </location>
</feature>
<feature type="compositionally biased region" description="Low complexity" evidence="12">
    <location>
        <begin position="927"/>
        <end position="942"/>
    </location>
</feature>
<dbReference type="InterPro" id="IPR056436">
    <property type="entry name" value="Znf-C2H2_ZIC1-5/GLI1-3-like"/>
</dbReference>
<dbReference type="WBParaSite" id="TREG1_91630.2">
    <property type="protein sequence ID" value="TREG1_91630.2"/>
    <property type="gene ID" value="TREG1_91630"/>
</dbReference>
<protein>
    <recommendedName>
        <fullName evidence="13">C2H2-type domain-containing protein</fullName>
    </recommendedName>
</protein>
<evidence type="ECO:0000256" key="1">
    <source>
        <dbReference type="ARBA" id="ARBA00004123"/>
    </source>
</evidence>
<dbReference type="PANTHER" id="PTHR45718:SF8">
    <property type="entry name" value="GLIS FAMILY ZINC FINGER 2"/>
    <property type="match status" value="1"/>
</dbReference>
<feature type="region of interest" description="Disordered" evidence="12">
    <location>
        <begin position="927"/>
        <end position="946"/>
    </location>
</feature>
<feature type="region of interest" description="Disordered" evidence="12">
    <location>
        <begin position="101"/>
        <end position="122"/>
    </location>
</feature>
<keyword evidence="7" id="KW-0805">Transcription regulation</keyword>
<feature type="region of interest" description="Disordered" evidence="12">
    <location>
        <begin position="2288"/>
        <end position="2310"/>
    </location>
</feature>
<feature type="compositionally biased region" description="Polar residues" evidence="12">
    <location>
        <begin position="1042"/>
        <end position="1051"/>
    </location>
</feature>
<dbReference type="FunFam" id="3.30.160.60:FF:000048">
    <property type="entry name" value="GLI family zinc finger 3"/>
    <property type="match status" value="1"/>
</dbReference>
<dbReference type="Proteomes" id="UP000050795">
    <property type="component" value="Unassembled WGS sequence"/>
</dbReference>
<comment type="subcellular location">
    <subcellularLocation>
        <location evidence="1">Nucleus</location>
    </subcellularLocation>
</comment>
<dbReference type="InterPro" id="IPR036236">
    <property type="entry name" value="Znf_C2H2_sf"/>
</dbReference>
<keyword evidence="10" id="KW-0539">Nucleus</keyword>
<feature type="compositionally biased region" description="Low complexity" evidence="12">
    <location>
        <begin position="2155"/>
        <end position="2166"/>
    </location>
</feature>
<feature type="region of interest" description="Disordered" evidence="12">
    <location>
        <begin position="2590"/>
        <end position="2614"/>
    </location>
</feature>
<evidence type="ECO:0000313" key="14">
    <source>
        <dbReference type="Proteomes" id="UP000050795"/>
    </source>
</evidence>
<comment type="similarity">
    <text evidence="2">Belongs to the GLI C2H2-type zinc-finger protein family.</text>
</comment>
<evidence type="ECO:0000256" key="11">
    <source>
        <dbReference type="PROSITE-ProRule" id="PRU00042"/>
    </source>
</evidence>
<dbReference type="FunFam" id="3.30.160.60:FF:000019">
    <property type="entry name" value="GLI family zinc finger 3"/>
    <property type="match status" value="1"/>
</dbReference>
<accession>A0AA85KBV7</accession>
<dbReference type="FunFam" id="3.30.160.60:FF:000036">
    <property type="entry name" value="GLI family zinc finger 3"/>
    <property type="match status" value="1"/>
</dbReference>
<dbReference type="PROSITE" id="PS50157">
    <property type="entry name" value="ZINC_FINGER_C2H2_2"/>
    <property type="match status" value="4"/>
</dbReference>
<dbReference type="Pfam" id="PF23561">
    <property type="entry name" value="zf-C2H2_15"/>
    <property type="match status" value="1"/>
</dbReference>
<feature type="compositionally biased region" description="Low complexity" evidence="12">
    <location>
        <begin position="1923"/>
        <end position="1936"/>
    </location>
</feature>
<dbReference type="GO" id="GO:0008270">
    <property type="term" value="F:zinc ion binding"/>
    <property type="evidence" value="ECO:0007669"/>
    <property type="project" value="UniProtKB-KW"/>
</dbReference>
<dbReference type="InterPro" id="IPR013087">
    <property type="entry name" value="Znf_C2H2_type"/>
</dbReference>
<dbReference type="Pfam" id="PF00096">
    <property type="entry name" value="zf-C2H2"/>
    <property type="match status" value="2"/>
</dbReference>
<feature type="region of interest" description="Disordered" evidence="12">
    <location>
        <begin position="821"/>
        <end position="864"/>
    </location>
</feature>
<evidence type="ECO:0000256" key="4">
    <source>
        <dbReference type="ARBA" id="ARBA00022737"/>
    </source>
</evidence>
<dbReference type="WBParaSite" id="TREG1_91630.1">
    <property type="protein sequence ID" value="TREG1_91630.1"/>
    <property type="gene ID" value="TREG1_91630"/>
</dbReference>
<feature type="compositionally biased region" description="Polar residues" evidence="12">
    <location>
        <begin position="503"/>
        <end position="536"/>
    </location>
</feature>
<evidence type="ECO:0000256" key="8">
    <source>
        <dbReference type="ARBA" id="ARBA00023125"/>
    </source>
</evidence>